<feature type="domain" description="Aspartyl/asparaginy/proline hydroxylase" evidence="1">
    <location>
        <begin position="106"/>
        <end position="203"/>
    </location>
</feature>
<dbReference type="Gene3D" id="2.60.120.330">
    <property type="entry name" value="B-lactam Antibiotic, Isopenicillin N Synthase, Chain"/>
    <property type="match status" value="1"/>
</dbReference>
<reference evidence="3" key="1">
    <citation type="submission" date="2016-11" db="EMBL/GenBank/DDBJ databases">
        <authorList>
            <person name="Varghese N."/>
            <person name="Submissions S."/>
        </authorList>
    </citation>
    <scope>NUCLEOTIDE SEQUENCE [LARGE SCALE GENOMIC DNA]</scope>
    <source>
        <strain evidence="3">Sac-22</strain>
    </source>
</reference>
<evidence type="ECO:0000313" key="3">
    <source>
        <dbReference type="Proteomes" id="UP000184339"/>
    </source>
</evidence>
<gene>
    <name evidence="2" type="ORF">SAMN05192549_105164</name>
</gene>
<dbReference type="AlphaFoldDB" id="A0A1M7PKA3"/>
<protein>
    <submittedName>
        <fullName evidence="2">Aspartyl/Asparaginyl beta-hydroxylase</fullName>
    </submittedName>
</protein>
<proteinExistence type="predicted"/>
<accession>A0A1M7PKA3</accession>
<dbReference type="EMBL" id="FRCX01000005">
    <property type="protein sequence ID" value="SHN17595.1"/>
    <property type="molecule type" value="Genomic_DNA"/>
</dbReference>
<organism evidence="2 3">
    <name type="scientific">Duganella sacchari</name>
    <dbReference type="NCBI Taxonomy" id="551987"/>
    <lineage>
        <taxon>Bacteria</taxon>
        <taxon>Pseudomonadati</taxon>
        <taxon>Pseudomonadota</taxon>
        <taxon>Betaproteobacteria</taxon>
        <taxon>Burkholderiales</taxon>
        <taxon>Oxalobacteraceae</taxon>
        <taxon>Telluria group</taxon>
        <taxon>Duganella</taxon>
    </lineage>
</organism>
<name>A0A1M7PKA3_9BURK</name>
<sequence>MRWSPFKVETAAPMDAVKDYKLKHLSHPRLPMLAAHLRDIAGANPQLYDLYTQREKMEPKLRHTRSMYLASPRMEPHKVISRTSDTANILDCVRTRVYERFAPAIDEVVEIVRGELGVTQIGRIFITKLLPRSTIDPHIDQGEYFKFYHRVHLPLQTQPGCAFTVDDHNEELVEGDLYVLNNCLMHSVANPSEKDRVHLILDVA</sequence>
<dbReference type="STRING" id="551987.SAMN05192549_105164"/>
<dbReference type="SUPFAM" id="SSF51197">
    <property type="entry name" value="Clavaminate synthase-like"/>
    <property type="match status" value="1"/>
</dbReference>
<dbReference type="InterPro" id="IPR027443">
    <property type="entry name" value="IPNS-like_sf"/>
</dbReference>
<dbReference type="Pfam" id="PF05118">
    <property type="entry name" value="Asp_Arg_Hydrox"/>
    <property type="match status" value="1"/>
</dbReference>
<dbReference type="InterPro" id="IPR007803">
    <property type="entry name" value="Asp/Arg/Pro-Hydrxlase"/>
</dbReference>
<dbReference type="Proteomes" id="UP000184339">
    <property type="component" value="Unassembled WGS sequence"/>
</dbReference>
<evidence type="ECO:0000259" key="1">
    <source>
        <dbReference type="Pfam" id="PF05118"/>
    </source>
</evidence>
<keyword evidence="3" id="KW-1185">Reference proteome</keyword>
<evidence type="ECO:0000313" key="2">
    <source>
        <dbReference type="EMBL" id="SHN17595.1"/>
    </source>
</evidence>